<keyword evidence="5" id="KW-1185">Reference proteome</keyword>
<proteinExistence type="predicted"/>
<dbReference type="Gene3D" id="3.30.420.40">
    <property type="match status" value="5"/>
</dbReference>
<dbReference type="PANTHER" id="PTHR45639">
    <property type="entry name" value="HSC70CB, ISOFORM G-RELATED"/>
    <property type="match status" value="1"/>
</dbReference>
<evidence type="ECO:0008006" key="6">
    <source>
        <dbReference type="Google" id="ProtNLM"/>
    </source>
</evidence>
<sequence>MILFFFIHKIFASYGAIDLGTQYIKVSIMDLDGNIKIVPNSQNKMMTPSAVAFKLDNYPNRHLTNIEALKVPIKVGDDALRLLKKKPEYGSAFVPRLIGRKPSNNSNFNFPPFVNASEMLALLIKDIYLSPELQNVPGSVVAVPAYYTYDQRTDVVDAMWAAELGLYSVIDDNQAIATLYSIRFAKRFSENPQSILFVDAGATSIKAYRGVFSMNSTTNPPTPLVNLTSYEWSESCGSEYFALKYSKSKNISVKKARKQLNALTSLSRGELETLFSDELTSLSQLVKRATNGPIDHVQIFGGASRFSFIVDAIIQAAGGVELRRDLPPNDAIAIGSNYVLMNLNNISLFQFPNLTRSSPYNLFVECNGVTEDYCYKSANCSEAALLENTRCEVFNFFTEKEEVPEGCNELIGRYDLLNISKFPRGANAGGFLVFNPPKPIITAALWCRNEDLYCLSIIGKASGSSELKRSKQQQFVSTIIKAQSEIQEVSVKKDKIDDLTTRIEKFIENSEDVKVDEAKDDAIRKIEYARDIRNKSNSIKKLAVVEEELKMIARYIGVPINEV</sequence>
<evidence type="ECO:0000313" key="5">
    <source>
        <dbReference type="Proteomes" id="UP001470230"/>
    </source>
</evidence>
<evidence type="ECO:0000256" key="2">
    <source>
        <dbReference type="ARBA" id="ARBA00022840"/>
    </source>
</evidence>
<gene>
    <name evidence="4" type="ORF">M9Y10_021259</name>
</gene>
<dbReference type="SUPFAM" id="SSF53067">
    <property type="entry name" value="Actin-like ATPase domain"/>
    <property type="match status" value="2"/>
</dbReference>
<reference evidence="4 5" key="1">
    <citation type="submission" date="2024-04" db="EMBL/GenBank/DDBJ databases">
        <title>Tritrichomonas musculus Genome.</title>
        <authorList>
            <person name="Alves-Ferreira E."/>
            <person name="Grigg M."/>
            <person name="Lorenzi H."/>
            <person name="Galac M."/>
        </authorList>
    </citation>
    <scope>NUCLEOTIDE SEQUENCE [LARGE SCALE GENOMIC DNA]</scope>
    <source>
        <strain evidence="4 5">EAF2021</strain>
    </source>
</reference>
<dbReference type="PANTHER" id="PTHR45639:SF3">
    <property type="entry name" value="HYPOXIA UP-REGULATED PROTEIN 1"/>
    <property type="match status" value="1"/>
</dbReference>
<dbReference type="InterPro" id="IPR043129">
    <property type="entry name" value="ATPase_NBD"/>
</dbReference>
<protein>
    <recommendedName>
        <fullName evidence="6">DnaK protein</fullName>
    </recommendedName>
</protein>
<accession>A0ABR2HDJ9</accession>
<organism evidence="4 5">
    <name type="scientific">Tritrichomonas musculus</name>
    <dbReference type="NCBI Taxonomy" id="1915356"/>
    <lineage>
        <taxon>Eukaryota</taxon>
        <taxon>Metamonada</taxon>
        <taxon>Parabasalia</taxon>
        <taxon>Tritrichomonadida</taxon>
        <taxon>Tritrichomonadidae</taxon>
        <taxon>Tritrichomonas</taxon>
    </lineage>
</organism>
<dbReference type="Gene3D" id="3.90.640.10">
    <property type="entry name" value="Actin, Chain A, domain 4"/>
    <property type="match status" value="1"/>
</dbReference>
<dbReference type="Pfam" id="PF00012">
    <property type="entry name" value="HSP70"/>
    <property type="match status" value="2"/>
</dbReference>
<comment type="caution">
    <text evidence="4">The sequence shown here is derived from an EMBL/GenBank/DDBJ whole genome shotgun (WGS) entry which is preliminary data.</text>
</comment>
<keyword evidence="1" id="KW-0547">Nucleotide-binding</keyword>
<evidence type="ECO:0000256" key="1">
    <source>
        <dbReference type="ARBA" id="ARBA00022741"/>
    </source>
</evidence>
<keyword evidence="2" id="KW-0067">ATP-binding</keyword>
<dbReference type="Proteomes" id="UP001470230">
    <property type="component" value="Unassembled WGS sequence"/>
</dbReference>
<dbReference type="EMBL" id="JAPFFF010000031">
    <property type="protein sequence ID" value="KAK8845081.1"/>
    <property type="molecule type" value="Genomic_DNA"/>
</dbReference>
<name>A0ABR2HDJ9_9EUKA</name>
<evidence type="ECO:0000256" key="3">
    <source>
        <dbReference type="ARBA" id="ARBA00023186"/>
    </source>
</evidence>
<evidence type="ECO:0000313" key="4">
    <source>
        <dbReference type="EMBL" id="KAK8845081.1"/>
    </source>
</evidence>
<dbReference type="InterPro" id="IPR013126">
    <property type="entry name" value="Hsp_70_fam"/>
</dbReference>
<keyword evidence="3" id="KW-0143">Chaperone</keyword>